<sequence>MKFEKIIAGGILGLSIAFSVALVSNTLAQADQDIQYPVPQLGNCKNESDCRLFCDDSKNLEACLDFAEQHDLIPEDELERGKKFLAAGSKGPGGCTSRDSCEAYCNDISRINECVAFAEKNGLMPPEELKEAKQIQAAMIKGLKPPGNCRNKQECDNYCNNPDHMEECIAFGEAAGLIPPDEIDDARKVLEAVKRGARPPPCRGRQACDSYCSQPDNMEKCITFGEAAGFIPPDEIEDAKKMLQAVKRGVKPPPCRGKKECDNYCSQPENMEGCMTFAIAAGFMPPEEIENAKKMLEALKKGVKPPACKGREECDVYCAEDEHLEECMNFAIAAGFIPPEEVEMMKKTGGKGPGNCRGKEACESFCQNPDNQETCFNFAKEHGLIPEEDMKRMEEGRQQMMQGFNQAPPQVMDCLNSALGSETIEKIKSGTGMPSREIGDKMQQCFETMKNQMGPPQGMGPGGNEGEQGMGMPEGFSGPGGCRTPEECQSYCQSNPEECGQPGGPEGENRMMPEGLPPEEMQRQIQQMIPEGMMPEGIPQEMMNFQQPPSPEQIQQIQQEQMQQIQQEVMQQMQPPMEQLPPPPPPSEPPPPQSMNRPPTLGEFLLGLLLGLIVE</sequence>
<protein>
    <submittedName>
        <fullName evidence="2">Uncharacterized protein</fullName>
    </submittedName>
</protein>
<evidence type="ECO:0000256" key="1">
    <source>
        <dbReference type="SAM" id="MobiDB-lite"/>
    </source>
</evidence>
<organism evidence="2 3">
    <name type="scientific">Candidatus Harrisonbacteria bacterium RIFCSPHIGHO2_12_FULL_48_16</name>
    <dbReference type="NCBI Taxonomy" id="1798405"/>
    <lineage>
        <taxon>Bacteria</taxon>
        <taxon>Candidatus Harrisoniibacteriota</taxon>
    </lineage>
</organism>
<gene>
    <name evidence="2" type="ORF">A3E64_01620</name>
</gene>
<feature type="region of interest" description="Disordered" evidence="1">
    <location>
        <begin position="495"/>
        <end position="516"/>
    </location>
</feature>
<feature type="region of interest" description="Disordered" evidence="1">
    <location>
        <begin position="543"/>
        <end position="601"/>
    </location>
</feature>
<reference evidence="2 3" key="1">
    <citation type="journal article" date="2016" name="Nat. Commun.">
        <title>Thousands of microbial genomes shed light on interconnected biogeochemical processes in an aquifer system.</title>
        <authorList>
            <person name="Anantharaman K."/>
            <person name="Brown C.T."/>
            <person name="Hug L.A."/>
            <person name="Sharon I."/>
            <person name="Castelle C.J."/>
            <person name="Probst A.J."/>
            <person name="Thomas B.C."/>
            <person name="Singh A."/>
            <person name="Wilkins M.J."/>
            <person name="Karaoz U."/>
            <person name="Brodie E.L."/>
            <person name="Williams K.H."/>
            <person name="Hubbard S.S."/>
            <person name="Banfield J.F."/>
        </authorList>
    </citation>
    <scope>NUCLEOTIDE SEQUENCE [LARGE SCALE GENOMIC DNA]</scope>
</reference>
<dbReference type="EMBL" id="MHJH01000039">
    <property type="protein sequence ID" value="OGY63391.1"/>
    <property type="molecule type" value="Genomic_DNA"/>
</dbReference>
<evidence type="ECO:0000313" key="3">
    <source>
        <dbReference type="Proteomes" id="UP000177174"/>
    </source>
</evidence>
<feature type="compositionally biased region" description="Low complexity" evidence="1">
    <location>
        <begin position="552"/>
        <end position="577"/>
    </location>
</feature>
<feature type="compositionally biased region" description="Pro residues" evidence="1">
    <location>
        <begin position="578"/>
        <end position="593"/>
    </location>
</feature>
<evidence type="ECO:0000313" key="2">
    <source>
        <dbReference type="EMBL" id="OGY63391.1"/>
    </source>
</evidence>
<name>A0A1G1ZFU9_9BACT</name>
<accession>A0A1G1ZFU9</accession>
<dbReference type="AlphaFoldDB" id="A0A1G1ZFU9"/>
<proteinExistence type="predicted"/>
<dbReference type="Proteomes" id="UP000177174">
    <property type="component" value="Unassembled WGS sequence"/>
</dbReference>
<comment type="caution">
    <text evidence="2">The sequence shown here is derived from an EMBL/GenBank/DDBJ whole genome shotgun (WGS) entry which is preliminary data.</text>
</comment>